<dbReference type="Proteomes" id="UP000001549">
    <property type="component" value="Chromosome"/>
</dbReference>
<keyword evidence="3" id="KW-0560">Oxidoreductase</keyword>
<dbReference type="GO" id="GO:0051213">
    <property type="term" value="F:dioxygenase activity"/>
    <property type="evidence" value="ECO:0007669"/>
    <property type="project" value="UniProtKB-KW"/>
</dbReference>
<evidence type="ECO:0000259" key="2">
    <source>
        <dbReference type="Pfam" id="PF00903"/>
    </source>
</evidence>
<name>F8B2C2_9ACTN</name>
<keyword evidence="4" id="KW-1185">Reference proteome</keyword>
<evidence type="ECO:0000313" key="3">
    <source>
        <dbReference type="EMBL" id="AEH10799.1"/>
    </source>
</evidence>
<dbReference type="HOGENOM" id="CLU_2843473_0_0_11"/>
<proteinExistence type="predicted"/>
<dbReference type="SUPFAM" id="SSF54593">
    <property type="entry name" value="Glyoxalase/Bleomycin resistance protein/Dihydroxybiphenyl dioxygenase"/>
    <property type="match status" value="1"/>
</dbReference>
<feature type="region of interest" description="Disordered" evidence="1">
    <location>
        <begin position="44"/>
        <end position="65"/>
    </location>
</feature>
<protein>
    <submittedName>
        <fullName evidence="3">Glyoxalase/bleomycin resistance protein/dioxygenase</fullName>
    </submittedName>
</protein>
<keyword evidence="3" id="KW-0223">Dioxygenase</keyword>
<evidence type="ECO:0000256" key="1">
    <source>
        <dbReference type="SAM" id="MobiDB-lite"/>
    </source>
</evidence>
<dbReference type="STRING" id="656024.FsymDg_3516"/>
<dbReference type="AlphaFoldDB" id="F8B2C2"/>
<dbReference type="KEGG" id="fsy:FsymDg_3516"/>
<accession>F8B2C2</accession>
<dbReference type="InterPro" id="IPR029068">
    <property type="entry name" value="Glyas_Bleomycin-R_OHBP_Dase"/>
</dbReference>
<reference evidence="3 4" key="1">
    <citation type="submission" date="2011-05" db="EMBL/GenBank/DDBJ databases">
        <title>Complete sequence of chromosome of Frankia symbiont of Datisca glomerata.</title>
        <authorList>
            <consortium name="US DOE Joint Genome Institute"/>
            <person name="Lucas S."/>
            <person name="Han J."/>
            <person name="Lapidus A."/>
            <person name="Cheng J.-F."/>
            <person name="Goodwin L."/>
            <person name="Pitluck S."/>
            <person name="Peters L."/>
            <person name="Mikhailova N."/>
            <person name="Chertkov O."/>
            <person name="Teshima H."/>
            <person name="Han C."/>
            <person name="Tapia R."/>
            <person name="Land M."/>
            <person name="Hauser L."/>
            <person name="Kyrpides N."/>
            <person name="Ivanova N."/>
            <person name="Pagani I."/>
            <person name="Berry A."/>
            <person name="Pawlowski K."/>
            <person name="Persson T."/>
            <person name="Vanden Heuvel B."/>
            <person name="Benson D."/>
            <person name="Woyke T."/>
        </authorList>
    </citation>
    <scope>NUCLEOTIDE SEQUENCE [LARGE SCALE GENOMIC DNA]</scope>
    <source>
        <strain evidence="4">4085684</strain>
    </source>
</reference>
<organism evidence="3 4">
    <name type="scientific">Candidatus Protofrankia datiscae</name>
    <dbReference type="NCBI Taxonomy" id="2716812"/>
    <lineage>
        <taxon>Bacteria</taxon>
        <taxon>Bacillati</taxon>
        <taxon>Actinomycetota</taxon>
        <taxon>Actinomycetes</taxon>
        <taxon>Frankiales</taxon>
        <taxon>Frankiaceae</taxon>
        <taxon>Protofrankia</taxon>
    </lineage>
</organism>
<sequence>MSHHHHAIDYVEFPAPDLATARDFYARAFGWQFNDYGSEYAGIRGPDADWSDPASVDSEPEVRCP</sequence>
<dbReference type="Pfam" id="PF00903">
    <property type="entry name" value="Glyoxalase"/>
    <property type="match status" value="1"/>
</dbReference>
<evidence type="ECO:0000313" key="4">
    <source>
        <dbReference type="Proteomes" id="UP000001549"/>
    </source>
</evidence>
<feature type="domain" description="Glyoxalase/fosfomycin resistance/dioxygenase" evidence="2">
    <location>
        <begin position="8"/>
        <end position="41"/>
    </location>
</feature>
<dbReference type="eggNOG" id="COG3324">
    <property type="taxonomic scope" value="Bacteria"/>
</dbReference>
<gene>
    <name evidence="3" type="ordered locus">FsymDg_3516</name>
</gene>
<dbReference type="InterPro" id="IPR004360">
    <property type="entry name" value="Glyas_Fos-R_dOase_dom"/>
</dbReference>
<dbReference type="EMBL" id="CP002801">
    <property type="protein sequence ID" value="AEH10799.1"/>
    <property type="molecule type" value="Genomic_DNA"/>
</dbReference>
<dbReference type="Gene3D" id="3.10.180.10">
    <property type="entry name" value="2,3-Dihydroxybiphenyl 1,2-Dioxygenase, domain 1"/>
    <property type="match status" value="1"/>
</dbReference>